<feature type="region of interest" description="Disordered" evidence="1">
    <location>
        <begin position="176"/>
        <end position="213"/>
    </location>
</feature>
<name>A0ABQ8FND4_9FUNG</name>
<feature type="domain" description="UBA" evidence="2">
    <location>
        <begin position="123"/>
        <end position="164"/>
    </location>
</feature>
<accession>A0ABQ8FND4</accession>
<feature type="region of interest" description="Disordered" evidence="1">
    <location>
        <begin position="49"/>
        <end position="75"/>
    </location>
</feature>
<gene>
    <name evidence="3" type="ORF">BASA50_001755</name>
</gene>
<feature type="compositionally biased region" description="Polar residues" evidence="1">
    <location>
        <begin position="176"/>
        <end position="187"/>
    </location>
</feature>
<feature type="compositionally biased region" description="Low complexity" evidence="1">
    <location>
        <begin position="50"/>
        <end position="63"/>
    </location>
</feature>
<dbReference type="InterPro" id="IPR009060">
    <property type="entry name" value="UBA-like_sf"/>
</dbReference>
<dbReference type="SUPFAM" id="SSF46934">
    <property type="entry name" value="UBA-like"/>
    <property type="match status" value="2"/>
</dbReference>
<keyword evidence="4" id="KW-1185">Reference proteome</keyword>
<dbReference type="InterPro" id="IPR015940">
    <property type="entry name" value="UBA"/>
</dbReference>
<evidence type="ECO:0000313" key="3">
    <source>
        <dbReference type="EMBL" id="KAH6601231.1"/>
    </source>
</evidence>
<sequence length="329" mass="34835">MSGREEDFAGQLRVLQSMGFSDIQTNRCALKQSMGRINDAIELITTGTVNMNPSGNANSNSSSDQDNRPLGEIYTSLPGQTRQHHALNQNIASPTTGGASAFNSNTQPIARSGPLYIFPVLDMAKQQAVLQLADLGFTDEGKIRHALHKAKWDVQAAAEFLVEQFDDLLSGFSGQPVETLQPTTPSLGRSAGASRPPLPHRDLPQPTASNDPYAAFRDRSATDAFSYTPGRTLVATASSAAAAAASDSHNPFAAASSSSGGGGGGGIPFQHQPSPFQQHHLAIAQPPLASTMTNLSAPPKLTPLASKRYTSDQKVVLAEFDPFSDDHQI</sequence>
<organism evidence="3 4">
    <name type="scientific">Batrachochytrium salamandrivorans</name>
    <dbReference type="NCBI Taxonomy" id="1357716"/>
    <lineage>
        <taxon>Eukaryota</taxon>
        <taxon>Fungi</taxon>
        <taxon>Fungi incertae sedis</taxon>
        <taxon>Chytridiomycota</taxon>
        <taxon>Chytridiomycota incertae sedis</taxon>
        <taxon>Chytridiomycetes</taxon>
        <taxon>Rhizophydiales</taxon>
        <taxon>Rhizophydiales incertae sedis</taxon>
        <taxon>Batrachochytrium</taxon>
    </lineage>
</organism>
<feature type="region of interest" description="Disordered" evidence="1">
    <location>
        <begin position="250"/>
        <end position="274"/>
    </location>
</feature>
<dbReference type="EMBL" id="JAFCIX010000016">
    <property type="protein sequence ID" value="KAH6601231.1"/>
    <property type="molecule type" value="Genomic_DNA"/>
</dbReference>
<evidence type="ECO:0000259" key="2">
    <source>
        <dbReference type="PROSITE" id="PS50030"/>
    </source>
</evidence>
<dbReference type="SMART" id="SM00165">
    <property type="entry name" value="UBA"/>
    <property type="match status" value="1"/>
</dbReference>
<proteinExistence type="predicted"/>
<comment type="caution">
    <text evidence="3">The sequence shown here is derived from an EMBL/GenBank/DDBJ whole genome shotgun (WGS) entry which is preliminary data.</text>
</comment>
<dbReference type="Pfam" id="PF00627">
    <property type="entry name" value="UBA"/>
    <property type="match status" value="1"/>
</dbReference>
<dbReference type="Gene3D" id="1.10.8.10">
    <property type="entry name" value="DNA helicase RuvA subunit, C-terminal domain"/>
    <property type="match status" value="2"/>
</dbReference>
<evidence type="ECO:0000313" key="4">
    <source>
        <dbReference type="Proteomes" id="UP001648503"/>
    </source>
</evidence>
<evidence type="ECO:0000256" key="1">
    <source>
        <dbReference type="SAM" id="MobiDB-lite"/>
    </source>
</evidence>
<reference evidence="3 4" key="1">
    <citation type="submission" date="2021-02" db="EMBL/GenBank/DDBJ databases">
        <title>Variation within the Batrachochytrium salamandrivorans European outbreak.</title>
        <authorList>
            <person name="Kelly M."/>
            <person name="Pasmans F."/>
            <person name="Shea T.P."/>
            <person name="Munoz J.F."/>
            <person name="Carranza S."/>
            <person name="Cuomo C.A."/>
            <person name="Martel A."/>
        </authorList>
    </citation>
    <scope>NUCLEOTIDE SEQUENCE [LARGE SCALE GENOMIC DNA]</scope>
    <source>
        <strain evidence="3 4">AMFP18/2</strain>
    </source>
</reference>
<dbReference type="PROSITE" id="PS50030">
    <property type="entry name" value="UBA"/>
    <property type="match status" value="1"/>
</dbReference>
<protein>
    <recommendedName>
        <fullName evidence="2">UBA domain-containing protein</fullName>
    </recommendedName>
</protein>
<dbReference type="Proteomes" id="UP001648503">
    <property type="component" value="Unassembled WGS sequence"/>
</dbReference>